<dbReference type="CDD" id="cd11529">
    <property type="entry name" value="NTP-PPase_MazG_Cterm"/>
    <property type="match status" value="1"/>
</dbReference>
<dbReference type="NCBIfam" id="NF007113">
    <property type="entry name" value="PRK09562.1"/>
    <property type="match status" value="1"/>
</dbReference>
<proteinExistence type="predicted"/>
<evidence type="ECO:0000259" key="1">
    <source>
        <dbReference type="Pfam" id="PF03819"/>
    </source>
</evidence>
<feature type="domain" description="NTP pyrophosphohydrolase MazG-like" evidence="1">
    <location>
        <begin position="38"/>
        <end position="111"/>
    </location>
</feature>
<dbReference type="InterPro" id="IPR004518">
    <property type="entry name" value="MazG-like_dom"/>
</dbReference>
<dbReference type="InterPro" id="IPR048015">
    <property type="entry name" value="NTP-PPase_MazG-like_N"/>
</dbReference>
<comment type="caution">
    <text evidence="2">The sequence shown here is derived from an EMBL/GenBank/DDBJ whole genome shotgun (WGS) entry which is preliminary data.</text>
</comment>
<dbReference type="GO" id="GO:0046076">
    <property type="term" value="P:dTTP catabolic process"/>
    <property type="evidence" value="ECO:0007669"/>
    <property type="project" value="TreeGrafter"/>
</dbReference>
<dbReference type="Proteomes" id="UP000177025">
    <property type="component" value="Unassembled WGS sequence"/>
</dbReference>
<accession>A0A1F4UB67</accession>
<organism evidence="2 3">
    <name type="scientific">candidate division WOR-3 bacterium RBG_13_43_14</name>
    <dbReference type="NCBI Taxonomy" id="1802590"/>
    <lineage>
        <taxon>Bacteria</taxon>
        <taxon>Bacteria division WOR-3</taxon>
    </lineage>
</organism>
<dbReference type="Gene3D" id="1.10.287.1080">
    <property type="entry name" value="MazG-like"/>
    <property type="match status" value="2"/>
</dbReference>
<protein>
    <recommendedName>
        <fullName evidence="1">NTP pyrophosphohydrolase MazG-like domain-containing protein</fullName>
    </recommendedName>
</protein>
<sequence length="261" mass="30526">MKKKKHRSIKKSNKNSKLDDLLVLVRTLRRKCPWDRIQTLKSFKSNAIEEAYEFVEAVEGNEKDKLAEEVGDLLFVAIFGALICEQERGIRIKSMIAATIKKYQEKHPHVFKRKDLKSAEAVLEFWQRSKKDIFKGIPRSLPSMHAARLIQERAAKLGFDWPEKSGPMNKINEELSELRTTTAKNRTFEEFGDLLFACVNYARHIKIDPERALHKANQKFIKRFRSVITELQKQGKEPHKVSLEEMDRLWDEIKKPGKPKR</sequence>
<dbReference type="PANTHER" id="PTHR30522:SF0">
    <property type="entry name" value="NUCLEOSIDE TRIPHOSPHATE PYROPHOSPHOHYDROLASE"/>
    <property type="match status" value="1"/>
</dbReference>
<dbReference type="EMBL" id="MEUM01000080">
    <property type="protein sequence ID" value="OGC42147.1"/>
    <property type="molecule type" value="Genomic_DNA"/>
</dbReference>
<dbReference type="FunFam" id="1.10.287.1080:FF:000003">
    <property type="entry name" value="Nucleoside triphosphate pyrophosphohydrolase"/>
    <property type="match status" value="1"/>
</dbReference>
<evidence type="ECO:0000313" key="3">
    <source>
        <dbReference type="Proteomes" id="UP000177025"/>
    </source>
</evidence>
<gene>
    <name evidence="2" type="ORF">A2Y85_00920</name>
</gene>
<name>A0A1F4UB67_UNCW3</name>
<dbReference type="SUPFAM" id="SSF101386">
    <property type="entry name" value="all-alpha NTP pyrophosphatases"/>
    <property type="match status" value="2"/>
</dbReference>
<dbReference type="PANTHER" id="PTHR30522">
    <property type="entry name" value="NUCLEOSIDE TRIPHOSPHATE PYROPHOSPHOHYDROLASE"/>
    <property type="match status" value="1"/>
</dbReference>
<evidence type="ECO:0000313" key="2">
    <source>
        <dbReference type="EMBL" id="OGC42147.1"/>
    </source>
</evidence>
<dbReference type="NCBIfam" id="TIGR00444">
    <property type="entry name" value="mazG"/>
    <property type="match status" value="1"/>
</dbReference>
<dbReference type="GO" id="GO:0046061">
    <property type="term" value="P:dATP catabolic process"/>
    <property type="evidence" value="ECO:0007669"/>
    <property type="project" value="TreeGrafter"/>
</dbReference>
<dbReference type="Pfam" id="PF03819">
    <property type="entry name" value="MazG"/>
    <property type="match status" value="1"/>
</dbReference>
<dbReference type="InterPro" id="IPR011551">
    <property type="entry name" value="NTP_PyrPHydrolase_MazG"/>
</dbReference>
<dbReference type="GO" id="GO:0046081">
    <property type="term" value="P:dUTP catabolic process"/>
    <property type="evidence" value="ECO:0007669"/>
    <property type="project" value="TreeGrafter"/>
</dbReference>
<reference evidence="2 3" key="1">
    <citation type="journal article" date="2016" name="Nat. Commun.">
        <title>Thousands of microbial genomes shed light on interconnected biogeochemical processes in an aquifer system.</title>
        <authorList>
            <person name="Anantharaman K."/>
            <person name="Brown C.T."/>
            <person name="Hug L.A."/>
            <person name="Sharon I."/>
            <person name="Castelle C.J."/>
            <person name="Probst A.J."/>
            <person name="Thomas B.C."/>
            <person name="Singh A."/>
            <person name="Wilkins M.J."/>
            <person name="Karaoz U."/>
            <person name="Brodie E.L."/>
            <person name="Williams K.H."/>
            <person name="Hubbard S.S."/>
            <person name="Banfield J.F."/>
        </authorList>
    </citation>
    <scope>NUCLEOTIDE SEQUENCE [LARGE SCALE GENOMIC DNA]</scope>
</reference>
<dbReference type="GO" id="GO:0006203">
    <property type="term" value="P:dGTP catabolic process"/>
    <property type="evidence" value="ECO:0007669"/>
    <property type="project" value="TreeGrafter"/>
</dbReference>
<dbReference type="AlphaFoldDB" id="A0A1F4UB67"/>
<dbReference type="InterPro" id="IPR048011">
    <property type="entry name" value="NTP-PPase_MazG-like_C"/>
</dbReference>
<dbReference type="GO" id="GO:0046052">
    <property type="term" value="P:UTP catabolic process"/>
    <property type="evidence" value="ECO:0007669"/>
    <property type="project" value="TreeGrafter"/>
</dbReference>
<dbReference type="CDD" id="cd11528">
    <property type="entry name" value="NTP-PPase_MazG_Nterm"/>
    <property type="match status" value="1"/>
</dbReference>
<dbReference type="GO" id="GO:0047429">
    <property type="term" value="F:nucleoside triphosphate diphosphatase activity"/>
    <property type="evidence" value="ECO:0007669"/>
    <property type="project" value="InterPro"/>
</dbReference>
<dbReference type="GO" id="GO:0046047">
    <property type="term" value="P:TTP catabolic process"/>
    <property type="evidence" value="ECO:0007669"/>
    <property type="project" value="TreeGrafter"/>
</dbReference>